<protein>
    <submittedName>
        <fullName evidence="1">Uncharacterized protein</fullName>
    </submittedName>
</protein>
<dbReference type="Proteomes" id="UP000226177">
    <property type="component" value="Segment"/>
</dbReference>
<name>A0A0U4B2V2_9CAUD</name>
<dbReference type="GeneID" id="40079423"/>
<dbReference type="OrthoDB" id="36205at10239"/>
<evidence type="ECO:0000313" key="2">
    <source>
        <dbReference type="Proteomes" id="UP000226177"/>
    </source>
</evidence>
<evidence type="ECO:0000313" key="1">
    <source>
        <dbReference type="EMBL" id="ALY09056.1"/>
    </source>
</evidence>
<keyword evidence="2" id="KW-1185">Reference proteome</keyword>
<organism evidence="1 2">
    <name type="scientific">Arthrobacter phage Gordon</name>
    <dbReference type="NCBI Taxonomy" id="1772298"/>
    <lineage>
        <taxon>Viruses</taxon>
        <taxon>Duplodnaviria</taxon>
        <taxon>Heunggongvirae</taxon>
        <taxon>Uroviricota</taxon>
        <taxon>Caudoviricetes</taxon>
        <taxon>Gordonvirus</taxon>
        <taxon>Gordonvirus gordon</taxon>
    </lineage>
</organism>
<sequence length="84" mass="9883">MGKSSPTKLQLKHIPNQDLLAIMRRLQSYRPDNVVHFETLKIWLCPPIPEKLLLRKLQQMENRWLIESYGPAGRLFRVVDDVSD</sequence>
<dbReference type="KEGG" id="vg:40079423"/>
<dbReference type="RefSeq" id="YP_009603542.1">
    <property type="nucleotide sequence ID" value="NC_041952.1"/>
</dbReference>
<proteinExistence type="predicted"/>
<reference evidence="1 2" key="1">
    <citation type="submission" date="2015-11" db="EMBL/GenBank/DDBJ databases">
        <authorList>
            <person name="Schneider V.M."/>
            <person name="Bradley K.W."/>
            <person name="Asai D.J."/>
            <person name="Bowman C.A."/>
            <person name="Russell D.A."/>
            <person name="Pope W.H."/>
            <person name="Jacobs-Sera D."/>
            <person name="Hendrix R.W."/>
            <person name="Hatfull G.F."/>
        </authorList>
    </citation>
    <scope>NUCLEOTIDE SEQUENCE [LARGE SCALE GENOMIC DNA]</scope>
</reference>
<dbReference type="EMBL" id="KU160646">
    <property type="protein sequence ID" value="ALY09056.1"/>
    <property type="molecule type" value="Genomic_DNA"/>
</dbReference>
<gene>
    <name evidence="1" type="primary">81</name>
    <name evidence="1" type="ORF">GORDON_81</name>
</gene>
<accession>A0A0U4B2V2</accession>